<evidence type="ECO:0000313" key="4">
    <source>
        <dbReference type="EMBL" id="CAD9080899.1"/>
    </source>
</evidence>
<gene>
    <name evidence="4" type="ORF">PCOS0759_LOCUS4139</name>
</gene>
<evidence type="ECO:0000256" key="1">
    <source>
        <dbReference type="ARBA" id="ARBA00008901"/>
    </source>
</evidence>
<accession>A0A7S1KPG7</accession>
<feature type="compositionally biased region" description="Acidic residues" evidence="2">
    <location>
        <begin position="410"/>
        <end position="419"/>
    </location>
</feature>
<feature type="region of interest" description="Disordered" evidence="2">
    <location>
        <begin position="382"/>
        <end position="465"/>
    </location>
</feature>
<protein>
    <recommendedName>
        <fullName evidence="3">BRO1 domain-containing protein</fullName>
    </recommendedName>
</protein>
<dbReference type="Gene3D" id="1.25.40.280">
    <property type="entry name" value="alix/aip1 like domains"/>
    <property type="match status" value="1"/>
</dbReference>
<dbReference type="SMART" id="SM01041">
    <property type="entry name" value="BRO1"/>
    <property type="match status" value="1"/>
</dbReference>
<reference evidence="4" key="1">
    <citation type="submission" date="2021-01" db="EMBL/GenBank/DDBJ databases">
        <authorList>
            <person name="Corre E."/>
            <person name="Pelletier E."/>
            <person name="Niang G."/>
            <person name="Scheremetjew M."/>
            <person name="Finn R."/>
            <person name="Kale V."/>
            <person name="Holt S."/>
            <person name="Cochrane G."/>
            <person name="Meng A."/>
            <person name="Brown T."/>
            <person name="Cohen L."/>
        </authorList>
    </citation>
    <scope>NUCLEOTIDE SEQUENCE</scope>
    <source>
        <strain evidence="4">WS</strain>
    </source>
</reference>
<comment type="similarity">
    <text evidence="1">Belongs to the BROX family.</text>
</comment>
<dbReference type="Pfam" id="PF03097">
    <property type="entry name" value="BRO1"/>
    <property type="match status" value="1"/>
</dbReference>
<evidence type="ECO:0000256" key="2">
    <source>
        <dbReference type="SAM" id="MobiDB-lite"/>
    </source>
</evidence>
<dbReference type="PANTHER" id="PTHR23032">
    <property type="entry name" value="BRO1 DOMAIN-CONTAINING PROTEIN BROX"/>
    <property type="match status" value="1"/>
</dbReference>
<organism evidence="4">
    <name type="scientific">Percolomonas cosmopolitus</name>
    <dbReference type="NCBI Taxonomy" id="63605"/>
    <lineage>
        <taxon>Eukaryota</taxon>
        <taxon>Discoba</taxon>
        <taxon>Heterolobosea</taxon>
        <taxon>Tetramitia</taxon>
        <taxon>Eutetramitia</taxon>
        <taxon>Percolomonadidae</taxon>
        <taxon>Percolomonas</taxon>
    </lineage>
</organism>
<dbReference type="InterPro" id="IPR038499">
    <property type="entry name" value="BRO1_sf"/>
</dbReference>
<dbReference type="AlphaFoldDB" id="A0A7S1KPG7"/>
<name>A0A7S1KPG7_9EUKA</name>
<proteinExistence type="inferred from homology"/>
<dbReference type="EMBL" id="HBGD01004999">
    <property type="protein sequence ID" value="CAD9080899.1"/>
    <property type="molecule type" value="Transcribed_RNA"/>
</dbReference>
<dbReference type="PROSITE" id="PS51180">
    <property type="entry name" value="BRO1"/>
    <property type="match status" value="1"/>
</dbReference>
<feature type="compositionally biased region" description="Basic and acidic residues" evidence="2">
    <location>
        <begin position="420"/>
        <end position="437"/>
    </location>
</feature>
<dbReference type="PANTHER" id="PTHR23032:SF13">
    <property type="entry name" value="BRO1 DOMAIN-CONTAINING PROTEIN BROX"/>
    <property type="match status" value="1"/>
</dbReference>
<feature type="domain" description="BRO1" evidence="3">
    <location>
        <begin position="106"/>
        <end position="465"/>
    </location>
</feature>
<sequence length="465" mass="53492">MFESENWRLCFYIPKPNKLKKRKLMHTSLPHEAASYLNDMPKFTHDAFESSMKSQYVSIFAPFSENKTSKLRFAMKYTYKTPTQNMQIEFSDALIYLILELQNEVYATLSDDGQIQYNASQVEQSMKDTFKYLMRGAGIFDWIVKHLDSIDVRSVTKEIPFELTRDFNTIIRDVLVAQAQEIGVYFSLDKDNKYSVMGKLAAKSFQLYRDAYELLERSEHFIHKEDKTDQFFALRGYLATKMILFDAYTHLQSAQNYNHESQNGEAMYLIRDAQSRVKKAQKVSKKFTSRYWDKDSIKNCKSQIEYIVDLSARCARRFENQNATVFHDSLPDEAPDLLESQQLGKMETLEFPKPDNLEGFKHFYDEMHTGVEEMSLGERYIGVGSESDGRDSVPSQAAGKSSIPSGGNMSDDDDGEIDVSEPKKKPSDKGRDQHDDASDGDEEQPDKKKDSKKDSKDAKKGCTIL</sequence>
<evidence type="ECO:0000259" key="3">
    <source>
        <dbReference type="PROSITE" id="PS51180"/>
    </source>
</evidence>
<feature type="compositionally biased region" description="Basic and acidic residues" evidence="2">
    <location>
        <begin position="445"/>
        <end position="465"/>
    </location>
</feature>
<dbReference type="InterPro" id="IPR038898">
    <property type="entry name" value="BROX"/>
</dbReference>
<dbReference type="InterPro" id="IPR004328">
    <property type="entry name" value="BRO1_dom"/>
</dbReference>
<feature type="compositionally biased region" description="Polar residues" evidence="2">
    <location>
        <begin position="393"/>
        <end position="408"/>
    </location>
</feature>